<name>A0AA36JBM4_9DINO</name>
<evidence type="ECO:0000313" key="1">
    <source>
        <dbReference type="EMBL" id="CAJ1402028.1"/>
    </source>
</evidence>
<keyword evidence="2" id="KW-1185">Reference proteome</keyword>
<dbReference type="GO" id="GO:0003723">
    <property type="term" value="F:RNA binding"/>
    <property type="evidence" value="ECO:0007669"/>
    <property type="project" value="TreeGrafter"/>
</dbReference>
<dbReference type="InterPro" id="IPR050870">
    <property type="entry name" value="FAST_kinase"/>
</dbReference>
<sequence>MHENGNGNGGGGKISFYAPGSFPGSKPSVPPIFQCLKRPKEAMEIDTQLRDAASSKELWRLISASASRFDVGNVVVAFTCAAKVDEGEVALGFGLLALVERLMAALDQLEPRGLSMTAYSAAKLGFGDPRLLTQLALQSCRKAKSFGATDVAKATWAFAKLRFVEEEPAQQFWRAMAAPALATLKGGARFVDVSMTAWAFASSGWASDELMAEVASETRRALPELPPRSLAGIAWALARADFRDAELFRAMARRAAAQLAEFSAHDAASFCWAFSVAEMAEEQRQLFEELAGQLDQRGALRRLSCPLAAELAWALAAAKVEAPGAFATLEELCVSNIEMLETEDVCGFAWAFASKTARPSTWRKLAEYAERQKKGWGKASFFRRLMAANWELGDLNREGGLPGMDRRNYLVAACQIDPEARDAYHANLPEVVSESLVDLAMACTAEACGMLDKPLLRAG</sequence>
<organism evidence="1 2">
    <name type="scientific">Effrenium voratum</name>
    <dbReference type="NCBI Taxonomy" id="2562239"/>
    <lineage>
        <taxon>Eukaryota</taxon>
        <taxon>Sar</taxon>
        <taxon>Alveolata</taxon>
        <taxon>Dinophyceae</taxon>
        <taxon>Suessiales</taxon>
        <taxon>Symbiodiniaceae</taxon>
        <taxon>Effrenium</taxon>
    </lineage>
</organism>
<dbReference type="EMBL" id="CAUJNA010003438">
    <property type="protein sequence ID" value="CAJ1402028.1"/>
    <property type="molecule type" value="Genomic_DNA"/>
</dbReference>
<comment type="caution">
    <text evidence="1">The sequence shown here is derived from an EMBL/GenBank/DDBJ whole genome shotgun (WGS) entry which is preliminary data.</text>
</comment>
<dbReference type="GO" id="GO:0044528">
    <property type="term" value="P:regulation of mitochondrial mRNA stability"/>
    <property type="evidence" value="ECO:0007669"/>
    <property type="project" value="TreeGrafter"/>
</dbReference>
<dbReference type="PANTHER" id="PTHR21228">
    <property type="entry name" value="FAST LEU-RICH DOMAIN-CONTAINING"/>
    <property type="match status" value="1"/>
</dbReference>
<gene>
    <name evidence="1" type="ORF">EVOR1521_LOCUS25017</name>
</gene>
<dbReference type="GO" id="GO:0000963">
    <property type="term" value="P:mitochondrial RNA processing"/>
    <property type="evidence" value="ECO:0007669"/>
    <property type="project" value="TreeGrafter"/>
</dbReference>
<protein>
    <submittedName>
        <fullName evidence="1">Uncharacterized protein</fullName>
    </submittedName>
</protein>
<proteinExistence type="predicted"/>
<dbReference type="GO" id="GO:0005759">
    <property type="term" value="C:mitochondrial matrix"/>
    <property type="evidence" value="ECO:0007669"/>
    <property type="project" value="TreeGrafter"/>
</dbReference>
<dbReference type="PANTHER" id="PTHR21228:SF40">
    <property type="entry name" value="LD45607P"/>
    <property type="match status" value="1"/>
</dbReference>
<dbReference type="AlphaFoldDB" id="A0AA36JBM4"/>
<reference evidence="1" key="1">
    <citation type="submission" date="2023-08" db="EMBL/GenBank/DDBJ databases">
        <authorList>
            <person name="Chen Y."/>
            <person name="Shah S."/>
            <person name="Dougan E. K."/>
            <person name="Thang M."/>
            <person name="Chan C."/>
        </authorList>
    </citation>
    <scope>NUCLEOTIDE SEQUENCE</scope>
</reference>
<dbReference type="GO" id="GO:0035770">
    <property type="term" value="C:ribonucleoprotein granule"/>
    <property type="evidence" value="ECO:0007669"/>
    <property type="project" value="TreeGrafter"/>
</dbReference>
<dbReference type="Proteomes" id="UP001178507">
    <property type="component" value="Unassembled WGS sequence"/>
</dbReference>
<evidence type="ECO:0000313" key="2">
    <source>
        <dbReference type="Proteomes" id="UP001178507"/>
    </source>
</evidence>
<accession>A0AA36JBM4</accession>